<organism evidence="2 3">
    <name type="scientific">Reticulomyxa filosa</name>
    <dbReference type="NCBI Taxonomy" id="46433"/>
    <lineage>
        <taxon>Eukaryota</taxon>
        <taxon>Sar</taxon>
        <taxon>Rhizaria</taxon>
        <taxon>Retaria</taxon>
        <taxon>Foraminifera</taxon>
        <taxon>Monothalamids</taxon>
        <taxon>Reticulomyxidae</taxon>
        <taxon>Reticulomyxa</taxon>
    </lineage>
</organism>
<keyword evidence="3" id="KW-1185">Reference proteome</keyword>
<reference evidence="2 3" key="1">
    <citation type="journal article" date="2013" name="Curr. Biol.">
        <title>The Genome of the Foraminiferan Reticulomyxa filosa.</title>
        <authorList>
            <person name="Glockner G."/>
            <person name="Hulsmann N."/>
            <person name="Schleicher M."/>
            <person name="Noegel A.A."/>
            <person name="Eichinger L."/>
            <person name="Gallinger C."/>
            <person name="Pawlowski J."/>
            <person name="Sierra R."/>
            <person name="Euteneuer U."/>
            <person name="Pillet L."/>
            <person name="Moustafa A."/>
            <person name="Platzer M."/>
            <person name="Groth M."/>
            <person name="Szafranski K."/>
            <person name="Schliwa M."/>
        </authorList>
    </citation>
    <scope>NUCLEOTIDE SEQUENCE [LARGE SCALE GENOMIC DNA]</scope>
</reference>
<feature type="compositionally biased region" description="Low complexity" evidence="1">
    <location>
        <begin position="132"/>
        <end position="147"/>
    </location>
</feature>
<evidence type="ECO:0000313" key="3">
    <source>
        <dbReference type="Proteomes" id="UP000023152"/>
    </source>
</evidence>
<evidence type="ECO:0000313" key="2">
    <source>
        <dbReference type="EMBL" id="ETO24819.1"/>
    </source>
</evidence>
<evidence type="ECO:0000256" key="1">
    <source>
        <dbReference type="SAM" id="MobiDB-lite"/>
    </source>
</evidence>
<feature type="non-terminal residue" evidence="2">
    <location>
        <position position="319"/>
    </location>
</feature>
<dbReference type="AlphaFoldDB" id="X6NGD4"/>
<dbReference type="EMBL" id="ASPP01008939">
    <property type="protein sequence ID" value="ETO24819.1"/>
    <property type="molecule type" value="Genomic_DNA"/>
</dbReference>
<sequence>MSKILNKAVPLIQTWVEIEHETSLMNQHQLVWLAQLHRRPIKSNSMSNLRKVTYDHTNKKTLHQEHRPSSNETSSHLFNMKLQRMKMEALRRSKDPKFEKVEKDAQQLLHKFEACHASPNEKSTKQHKESNSIDNSTNSSDVVSVTSEIEKHQTDEVVQVQKKEALRQHIEKKITQMQYLHDKWSLTQTCKQWKYLSIRTKHKLTQIESYFCMRLVKHAYSHWKVEYNDKKRKQNLKTKQAEENSRLIRLLHIADRHQALKQYCYFFKKWKQYTCDASTQKFLTQKMKQRQLKMQKILSAIKDKKVQHKKKLETSAQTL</sequence>
<feature type="compositionally biased region" description="Basic and acidic residues" evidence="1">
    <location>
        <begin position="122"/>
        <end position="131"/>
    </location>
</feature>
<name>X6NGD4_RETFI</name>
<comment type="caution">
    <text evidence="2">The sequence shown here is derived from an EMBL/GenBank/DDBJ whole genome shotgun (WGS) entry which is preliminary data.</text>
</comment>
<gene>
    <name evidence="2" type="ORF">RFI_12334</name>
</gene>
<dbReference type="Proteomes" id="UP000023152">
    <property type="component" value="Unassembled WGS sequence"/>
</dbReference>
<accession>X6NGD4</accession>
<feature type="region of interest" description="Disordered" evidence="1">
    <location>
        <begin position="115"/>
        <end position="148"/>
    </location>
</feature>
<proteinExistence type="predicted"/>
<protein>
    <submittedName>
        <fullName evidence="2">Uncharacterized protein</fullName>
    </submittedName>
</protein>